<evidence type="ECO:0000259" key="6">
    <source>
        <dbReference type="Pfam" id="PF00884"/>
    </source>
</evidence>
<evidence type="ECO:0000313" key="7">
    <source>
        <dbReference type="EMBL" id="RDK06059.1"/>
    </source>
</evidence>
<keyword evidence="3" id="KW-0378">Hydrolase</keyword>
<protein>
    <submittedName>
        <fullName evidence="7">Arylsulfatase</fullName>
    </submittedName>
</protein>
<reference evidence="8" key="1">
    <citation type="submission" date="2018-06" db="EMBL/GenBank/DDBJ databases">
        <authorList>
            <person name="Feng T."/>
            <person name="Jeon C.O."/>
        </authorList>
    </citation>
    <scope>NUCLEOTIDE SEQUENCE [LARGE SCALE GENOMIC DNA]</scope>
    <source>
        <strain evidence="8">S23</strain>
    </source>
</reference>
<comment type="similarity">
    <text evidence="1">Belongs to the sulfatase family.</text>
</comment>
<dbReference type="PROSITE" id="PS00523">
    <property type="entry name" value="SULFATASE_1"/>
    <property type="match status" value="1"/>
</dbReference>
<evidence type="ECO:0000313" key="8">
    <source>
        <dbReference type="Proteomes" id="UP000255165"/>
    </source>
</evidence>
<accession>A0A370NKD5</accession>
<keyword evidence="4" id="KW-0106">Calcium</keyword>
<dbReference type="SUPFAM" id="SSF49899">
    <property type="entry name" value="Concanavalin A-like lectins/glucanases"/>
    <property type="match status" value="1"/>
</dbReference>
<gene>
    <name evidence="7" type="ORF">DN412_33445</name>
</gene>
<evidence type="ECO:0000256" key="1">
    <source>
        <dbReference type="ARBA" id="ARBA00008779"/>
    </source>
</evidence>
<dbReference type="Gene3D" id="3.40.720.10">
    <property type="entry name" value="Alkaline Phosphatase, subunit A"/>
    <property type="match status" value="1"/>
</dbReference>
<dbReference type="InterPro" id="IPR017850">
    <property type="entry name" value="Alkaline_phosphatase_core_sf"/>
</dbReference>
<proteinExistence type="inferred from homology"/>
<dbReference type="InterPro" id="IPR050738">
    <property type="entry name" value="Sulfatase"/>
</dbReference>
<evidence type="ECO:0000256" key="5">
    <source>
        <dbReference type="SAM" id="SignalP"/>
    </source>
</evidence>
<dbReference type="PANTHER" id="PTHR42693:SF43">
    <property type="entry name" value="BLL2667 PROTEIN"/>
    <property type="match status" value="1"/>
</dbReference>
<dbReference type="SUPFAM" id="SSF53649">
    <property type="entry name" value="Alkaline phosphatase-like"/>
    <property type="match status" value="1"/>
</dbReference>
<dbReference type="Proteomes" id="UP000255165">
    <property type="component" value="Unassembled WGS sequence"/>
</dbReference>
<dbReference type="InterPro" id="IPR024607">
    <property type="entry name" value="Sulfatase_CS"/>
</dbReference>
<evidence type="ECO:0000256" key="4">
    <source>
        <dbReference type="ARBA" id="ARBA00022837"/>
    </source>
</evidence>
<dbReference type="Gene3D" id="3.30.1120.10">
    <property type="match status" value="1"/>
</dbReference>
<dbReference type="RefSeq" id="WP_115215508.1">
    <property type="nucleotide sequence ID" value="NZ_QKWJ01000073.1"/>
</dbReference>
<organism evidence="7 8">
    <name type="scientific">Cupriavidus lacunae</name>
    <dbReference type="NCBI Taxonomy" id="2666307"/>
    <lineage>
        <taxon>Bacteria</taxon>
        <taxon>Pseudomonadati</taxon>
        <taxon>Pseudomonadota</taxon>
        <taxon>Betaproteobacteria</taxon>
        <taxon>Burkholderiales</taxon>
        <taxon>Burkholderiaceae</taxon>
        <taxon>Cupriavidus</taxon>
    </lineage>
</organism>
<evidence type="ECO:0000256" key="3">
    <source>
        <dbReference type="ARBA" id="ARBA00022801"/>
    </source>
</evidence>
<dbReference type="GO" id="GO:0046872">
    <property type="term" value="F:metal ion binding"/>
    <property type="evidence" value="ECO:0007669"/>
    <property type="project" value="UniProtKB-KW"/>
</dbReference>
<feature type="domain" description="Sulfatase N-terminal" evidence="6">
    <location>
        <begin position="76"/>
        <end position="490"/>
    </location>
</feature>
<feature type="chain" id="PRO_5017068874" evidence="5">
    <location>
        <begin position="24"/>
        <end position="798"/>
    </location>
</feature>
<name>A0A370NKD5_9BURK</name>
<dbReference type="InterPro" id="IPR013320">
    <property type="entry name" value="ConA-like_dom_sf"/>
</dbReference>
<keyword evidence="2" id="KW-0479">Metal-binding</keyword>
<dbReference type="CDD" id="cd16025">
    <property type="entry name" value="PAS_like"/>
    <property type="match status" value="1"/>
</dbReference>
<dbReference type="InterPro" id="IPR000917">
    <property type="entry name" value="Sulfatase_N"/>
</dbReference>
<feature type="signal peptide" evidence="5">
    <location>
        <begin position="1"/>
        <end position="23"/>
    </location>
</feature>
<evidence type="ECO:0000256" key="2">
    <source>
        <dbReference type="ARBA" id="ARBA00022723"/>
    </source>
</evidence>
<dbReference type="AlphaFoldDB" id="A0A370NKD5"/>
<keyword evidence="5" id="KW-0732">Signal</keyword>
<sequence length="798" mass="87184">MAPHLRMMLVFVAAGMLAGTAKAQTGPLQRERAAMESTSGLALPKPDPVFRGKVGETVKDSTPDYPAPLKAPKGAPNVLIILLDDVGFGQASTFGGPVPTPTLERLAQGGLRYNTFHTTALCSPTRAALLTGRNHHSAGSGVIIETGTGYPGYTGIIPQSTAMVPEILRGNGYATAMFGKWHNTPEAEISPAGPFNHWPTGFGFDYFYGFNQGETSQWYPVLYRNTTAVAQPKSPEQGYHFTADMTDEAINWLGSIRAVKKDQPWFMYYAAAAAHAPHHAPKAWREKFRGKFDQGWDKQREITFAEQKRLGVIPQDARLTPRPKEIPAWDDQPDAAKRVYARLMENYAAYLAYADNEIGRLVDSVAQAGELDNTLIFYIVGDNGTNAEGGLEGSFNDIASLLGYNPGLDVLNKRLDQIGGPDSEPQVPVGWAWAMDTPFQWTKQVASHFGGTRNPLVVHWPNGIKSHGELRTQFHHVIDIVPTILEATHIPAPKTVNGIPQKPMEGVSMAYSFDEAKARSRRTTQYFEMFVNRAIYHDGWVAASRFGVPWNLVGRVGSFLDAPWELYHVDTDFSEADDLAATNPQKLRQLQALFLEEAKKYDVFPLDSRFSERGDPRNRIAGELPTSWTYHGNNVRMPEPSGPRVYPNSHVITATLTIPPAGAEGVITATGGRSGGWSLYVLDGKLTYHYNSADFEHSTIQARAPLPGGKVAVKLEYVSNGPKRGSALNNGATVRLFVNGELAGEGSVSTGMRRHGAEPFEVGRDSISPVSPDYKSKGAFPFTGTIDEITFAAAPVAK</sequence>
<dbReference type="Pfam" id="PF00884">
    <property type="entry name" value="Sulfatase"/>
    <property type="match status" value="1"/>
</dbReference>
<dbReference type="PANTHER" id="PTHR42693">
    <property type="entry name" value="ARYLSULFATASE FAMILY MEMBER"/>
    <property type="match status" value="1"/>
</dbReference>
<dbReference type="GO" id="GO:0016787">
    <property type="term" value="F:hydrolase activity"/>
    <property type="evidence" value="ECO:0007669"/>
    <property type="project" value="UniProtKB-KW"/>
</dbReference>
<dbReference type="EMBL" id="QKWJ01000073">
    <property type="protein sequence ID" value="RDK06059.1"/>
    <property type="molecule type" value="Genomic_DNA"/>
</dbReference>
<keyword evidence="8" id="KW-1185">Reference proteome</keyword>
<comment type="caution">
    <text evidence="7">The sequence shown here is derived from an EMBL/GenBank/DDBJ whole genome shotgun (WGS) entry which is preliminary data.</text>
</comment>